<evidence type="ECO:0000259" key="3">
    <source>
        <dbReference type="Pfam" id="PF00884"/>
    </source>
</evidence>
<dbReference type="InterPro" id="IPR017850">
    <property type="entry name" value="Alkaline_phosphatase_core_sf"/>
</dbReference>
<proteinExistence type="inferred from homology"/>
<dbReference type="Gene3D" id="3.40.720.10">
    <property type="entry name" value="Alkaline Phosphatase, subunit A"/>
    <property type="match status" value="1"/>
</dbReference>
<dbReference type="PANTHER" id="PTHR43108">
    <property type="entry name" value="N-ACETYLGLUCOSAMINE-6-SULFATASE FAMILY MEMBER"/>
    <property type="match status" value="1"/>
</dbReference>
<evidence type="ECO:0000256" key="2">
    <source>
        <dbReference type="ARBA" id="ARBA00008779"/>
    </source>
</evidence>
<dbReference type="SUPFAM" id="SSF53649">
    <property type="entry name" value="Alkaline phosphatase-like"/>
    <property type="match status" value="1"/>
</dbReference>
<sequence length="158" mass="17790">MGVISDWNPIYYQWDQVQLPYYIPDTEAARRDVAAQYTTISRLDQGVGLVLNELKNSGHLNNTLIIYSSDNGIPFPNGRTNFYDSGIGEPMIISSPVHKERKHQITNSLASLLDIVPTLLDWYGIYNYKNMNSNDIKGSRQVLMGKSLLPLLIKGLTS</sequence>
<dbReference type="EMBL" id="JAACXV010000368">
    <property type="protein sequence ID" value="KAF7279330.1"/>
    <property type="molecule type" value="Genomic_DNA"/>
</dbReference>
<gene>
    <name evidence="4" type="ORF">GWI33_007347</name>
</gene>
<comment type="similarity">
    <text evidence="2">Belongs to the sulfatase family.</text>
</comment>
<evidence type="ECO:0000313" key="5">
    <source>
        <dbReference type="Proteomes" id="UP000625711"/>
    </source>
</evidence>
<dbReference type="GO" id="GO:0006027">
    <property type="term" value="P:glycosaminoglycan catabolic process"/>
    <property type="evidence" value="ECO:0007669"/>
    <property type="project" value="TreeGrafter"/>
</dbReference>
<dbReference type="PANTHER" id="PTHR43108:SF6">
    <property type="entry name" value="N-SULPHOGLUCOSAMINE SULPHOHYDROLASE"/>
    <property type="match status" value="1"/>
</dbReference>
<evidence type="ECO:0000313" key="4">
    <source>
        <dbReference type="EMBL" id="KAF7279330.1"/>
    </source>
</evidence>
<comment type="caution">
    <text evidence="4">The sequence shown here is derived from an EMBL/GenBank/DDBJ whole genome shotgun (WGS) entry which is preliminary data.</text>
</comment>
<keyword evidence="5" id="KW-1185">Reference proteome</keyword>
<organism evidence="4 5">
    <name type="scientific">Rhynchophorus ferrugineus</name>
    <name type="common">Red palm weevil</name>
    <name type="synonym">Curculio ferrugineus</name>
    <dbReference type="NCBI Taxonomy" id="354439"/>
    <lineage>
        <taxon>Eukaryota</taxon>
        <taxon>Metazoa</taxon>
        <taxon>Ecdysozoa</taxon>
        <taxon>Arthropoda</taxon>
        <taxon>Hexapoda</taxon>
        <taxon>Insecta</taxon>
        <taxon>Pterygota</taxon>
        <taxon>Neoptera</taxon>
        <taxon>Endopterygota</taxon>
        <taxon>Coleoptera</taxon>
        <taxon>Polyphaga</taxon>
        <taxon>Cucujiformia</taxon>
        <taxon>Curculionidae</taxon>
        <taxon>Dryophthorinae</taxon>
        <taxon>Rhynchophorus</taxon>
    </lineage>
</organism>
<accession>A0A834MGQ0</accession>
<dbReference type="GO" id="GO:0030200">
    <property type="term" value="P:heparan sulfate proteoglycan catabolic process"/>
    <property type="evidence" value="ECO:0007669"/>
    <property type="project" value="TreeGrafter"/>
</dbReference>
<comment type="cofactor">
    <cofactor evidence="1">
        <name>Ca(2+)</name>
        <dbReference type="ChEBI" id="CHEBI:29108"/>
    </cofactor>
</comment>
<protein>
    <recommendedName>
        <fullName evidence="3">Sulfatase N-terminal domain-containing protein</fullName>
    </recommendedName>
</protein>
<dbReference type="OrthoDB" id="10012954at2759"/>
<dbReference type="GO" id="GO:0016250">
    <property type="term" value="F:N-sulfoglucosamine sulfohydrolase activity"/>
    <property type="evidence" value="ECO:0007669"/>
    <property type="project" value="TreeGrafter"/>
</dbReference>
<evidence type="ECO:0000256" key="1">
    <source>
        <dbReference type="ARBA" id="ARBA00001913"/>
    </source>
</evidence>
<dbReference type="InterPro" id="IPR000917">
    <property type="entry name" value="Sulfatase_N"/>
</dbReference>
<dbReference type="AlphaFoldDB" id="A0A834MGQ0"/>
<reference evidence="4" key="1">
    <citation type="submission" date="2020-08" db="EMBL/GenBank/DDBJ databases">
        <title>Genome sequencing and assembly of the red palm weevil Rhynchophorus ferrugineus.</title>
        <authorList>
            <person name="Dias G.B."/>
            <person name="Bergman C.M."/>
            <person name="Manee M."/>
        </authorList>
    </citation>
    <scope>NUCLEOTIDE SEQUENCE</scope>
    <source>
        <strain evidence="4">AA-2017</strain>
        <tissue evidence="4">Whole larva</tissue>
    </source>
</reference>
<dbReference type="Proteomes" id="UP000625711">
    <property type="component" value="Unassembled WGS sequence"/>
</dbReference>
<name>A0A834MGQ0_RHYFE</name>
<feature type="domain" description="Sulfatase N-terminal" evidence="3">
    <location>
        <begin position="24"/>
        <end position="125"/>
    </location>
</feature>
<dbReference type="Pfam" id="PF00884">
    <property type="entry name" value="Sulfatase"/>
    <property type="match status" value="1"/>
</dbReference>